<keyword evidence="6" id="KW-0413">Isomerase</keyword>
<dbReference type="Pfam" id="PF08534">
    <property type="entry name" value="Redoxin"/>
    <property type="match status" value="1"/>
</dbReference>
<dbReference type="GO" id="GO:0017004">
    <property type="term" value="P:cytochrome complex assembly"/>
    <property type="evidence" value="ECO:0007669"/>
    <property type="project" value="UniProtKB-KW"/>
</dbReference>
<keyword evidence="3" id="KW-1015">Disulfide bond</keyword>
<sequence length="175" mass="19362">MNRRQWITIIGICFLALMAGAFSSHWFSQNRAVNEEAVKAVFTNEWQSPDGKAINTSAWEGKVLVLNFWASWCPPCVEEMPQLDQLQRQFSGKNVLFVGIAVDSPSNVRDFLKKTPVSYPIVMGGMNASSIYKSLGNTQSALPYTVVVSPQGKVIDTKLGKIDEDSLKKAINSAF</sequence>
<dbReference type="Gene3D" id="3.40.30.10">
    <property type="entry name" value="Glutaredoxin"/>
    <property type="match status" value="1"/>
</dbReference>
<dbReference type="GO" id="GO:0030313">
    <property type="term" value="C:cell envelope"/>
    <property type="evidence" value="ECO:0007669"/>
    <property type="project" value="UniProtKB-SubCell"/>
</dbReference>
<evidence type="ECO:0000256" key="3">
    <source>
        <dbReference type="ARBA" id="ARBA00023157"/>
    </source>
</evidence>
<dbReference type="InterPro" id="IPR013766">
    <property type="entry name" value="Thioredoxin_domain"/>
</dbReference>
<evidence type="ECO:0000259" key="5">
    <source>
        <dbReference type="PROSITE" id="PS51352"/>
    </source>
</evidence>
<reference evidence="6" key="1">
    <citation type="submission" date="2023-04" db="EMBL/GenBank/DDBJ databases">
        <title>Genome Encyclopedia of Bacteria and Archaea VI: Functional Genomics of Type Strains.</title>
        <authorList>
            <person name="Whitman W."/>
        </authorList>
    </citation>
    <scope>NUCLEOTIDE SEQUENCE</scope>
    <source>
        <strain evidence="6">Enz.4-51</strain>
    </source>
</reference>
<dbReference type="PROSITE" id="PS00194">
    <property type="entry name" value="THIOREDOXIN_1"/>
    <property type="match status" value="1"/>
</dbReference>
<dbReference type="CDD" id="cd02966">
    <property type="entry name" value="TlpA_like_family"/>
    <property type="match status" value="1"/>
</dbReference>
<dbReference type="AlphaFoldDB" id="A0AA43S5S4"/>
<keyword evidence="2" id="KW-0201">Cytochrome c-type biogenesis</keyword>
<feature type="domain" description="Thioredoxin" evidence="5">
    <location>
        <begin position="33"/>
        <end position="175"/>
    </location>
</feature>
<evidence type="ECO:0000313" key="7">
    <source>
        <dbReference type="Proteomes" id="UP001161160"/>
    </source>
</evidence>
<dbReference type="RefSeq" id="WP_076023992.1">
    <property type="nucleotide sequence ID" value="NZ_JAQFIK010000001.1"/>
</dbReference>
<accession>A0AA43S5S4</accession>
<dbReference type="Proteomes" id="UP001161160">
    <property type="component" value="Unassembled WGS sequence"/>
</dbReference>
<evidence type="ECO:0000256" key="2">
    <source>
        <dbReference type="ARBA" id="ARBA00022748"/>
    </source>
</evidence>
<dbReference type="GO" id="GO:0015036">
    <property type="term" value="F:disulfide oxidoreductase activity"/>
    <property type="evidence" value="ECO:0007669"/>
    <property type="project" value="UniProtKB-ARBA"/>
</dbReference>
<dbReference type="GO" id="GO:0016853">
    <property type="term" value="F:isomerase activity"/>
    <property type="evidence" value="ECO:0007669"/>
    <property type="project" value="UniProtKB-KW"/>
</dbReference>
<comment type="caution">
    <text evidence="6">The sequence shown here is derived from an EMBL/GenBank/DDBJ whole genome shotgun (WGS) entry which is preliminary data.</text>
</comment>
<dbReference type="InterPro" id="IPR017937">
    <property type="entry name" value="Thioredoxin_CS"/>
</dbReference>
<dbReference type="InterPro" id="IPR036249">
    <property type="entry name" value="Thioredoxin-like_sf"/>
</dbReference>
<keyword evidence="7" id="KW-1185">Reference proteome</keyword>
<dbReference type="PROSITE" id="PS51352">
    <property type="entry name" value="THIOREDOXIN_2"/>
    <property type="match status" value="1"/>
</dbReference>
<keyword evidence="4" id="KW-0676">Redox-active center</keyword>
<dbReference type="PANTHER" id="PTHR42852:SF6">
    <property type="entry name" value="THIOL:DISULFIDE INTERCHANGE PROTEIN DSBE"/>
    <property type="match status" value="1"/>
</dbReference>
<evidence type="ECO:0000256" key="1">
    <source>
        <dbReference type="ARBA" id="ARBA00004196"/>
    </source>
</evidence>
<dbReference type="SUPFAM" id="SSF52833">
    <property type="entry name" value="Thioredoxin-like"/>
    <property type="match status" value="1"/>
</dbReference>
<proteinExistence type="predicted"/>
<organism evidence="6 7">
    <name type="scientific">Polynucleobacter sphagniphilus</name>
    <dbReference type="NCBI Taxonomy" id="1743169"/>
    <lineage>
        <taxon>Bacteria</taxon>
        <taxon>Pseudomonadati</taxon>
        <taxon>Pseudomonadota</taxon>
        <taxon>Betaproteobacteria</taxon>
        <taxon>Burkholderiales</taxon>
        <taxon>Burkholderiaceae</taxon>
        <taxon>Polynucleobacter</taxon>
    </lineage>
</organism>
<dbReference type="PANTHER" id="PTHR42852">
    <property type="entry name" value="THIOL:DISULFIDE INTERCHANGE PROTEIN DSBE"/>
    <property type="match status" value="1"/>
</dbReference>
<protein>
    <submittedName>
        <fullName evidence="6">Thiol-disulfide isomerase/thioredoxin</fullName>
    </submittedName>
</protein>
<evidence type="ECO:0000256" key="4">
    <source>
        <dbReference type="ARBA" id="ARBA00023284"/>
    </source>
</evidence>
<evidence type="ECO:0000313" key="6">
    <source>
        <dbReference type="EMBL" id="MDH6504640.1"/>
    </source>
</evidence>
<dbReference type="InterPro" id="IPR050553">
    <property type="entry name" value="Thioredoxin_ResA/DsbE_sf"/>
</dbReference>
<dbReference type="InterPro" id="IPR013740">
    <property type="entry name" value="Redoxin"/>
</dbReference>
<comment type="subcellular location">
    <subcellularLocation>
        <location evidence="1">Cell envelope</location>
    </subcellularLocation>
</comment>
<gene>
    <name evidence="6" type="ORF">M2127_001966</name>
</gene>
<name>A0AA43S5S4_9BURK</name>
<dbReference type="EMBL" id="JARXYA010000010">
    <property type="protein sequence ID" value="MDH6504640.1"/>
    <property type="molecule type" value="Genomic_DNA"/>
</dbReference>